<keyword evidence="3 6" id="KW-0067">ATP-binding</keyword>
<keyword evidence="7" id="KW-1185">Reference proteome</keyword>
<feature type="domain" description="ABC transporter" evidence="5">
    <location>
        <begin position="20"/>
        <end position="248"/>
    </location>
</feature>
<keyword evidence="2" id="KW-0547">Nucleotide-binding</keyword>
<dbReference type="GO" id="GO:0005524">
    <property type="term" value="F:ATP binding"/>
    <property type="evidence" value="ECO:0007669"/>
    <property type="project" value="UniProtKB-KW"/>
</dbReference>
<evidence type="ECO:0000256" key="1">
    <source>
        <dbReference type="ARBA" id="ARBA00022448"/>
    </source>
</evidence>
<reference evidence="6 7" key="1">
    <citation type="submission" date="2019-03" db="EMBL/GenBank/DDBJ databases">
        <title>Genomic Encyclopedia of Archaeal and Bacterial Type Strains, Phase II (KMG-II): from individual species to whole genera.</title>
        <authorList>
            <person name="Goeker M."/>
        </authorList>
    </citation>
    <scope>NUCLEOTIDE SEQUENCE [LARGE SCALE GENOMIC DNA]</scope>
    <source>
        <strain evidence="6 7">ATCC 25309</strain>
    </source>
</reference>
<evidence type="ECO:0000256" key="4">
    <source>
        <dbReference type="SAM" id="MobiDB-lite"/>
    </source>
</evidence>
<dbReference type="Gene3D" id="3.40.50.300">
    <property type="entry name" value="P-loop containing nucleotide triphosphate hydrolases"/>
    <property type="match status" value="1"/>
</dbReference>
<dbReference type="InterPro" id="IPR003593">
    <property type="entry name" value="AAA+_ATPase"/>
</dbReference>
<gene>
    <name evidence="6" type="ORF">EI77_00796</name>
</gene>
<dbReference type="InterPro" id="IPR051782">
    <property type="entry name" value="ABC_Transporter_VariousFunc"/>
</dbReference>
<dbReference type="EMBL" id="SOCA01000001">
    <property type="protein sequence ID" value="TDU81487.1"/>
    <property type="molecule type" value="Genomic_DNA"/>
</dbReference>
<feature type="compositionally biased region" description="Polar residues" evidence="4">
    <location>
        <begin position="1"/>
        <end position="10"/>
    </location>
</feature>
<dbReference type="OrthoDB" id="9804819at2"/>
<evidence type="ECO:0000256" key="3">
    <source>
        <dbReference type="ARBA" id="ARBA00022840"/>
    </source>
</evidence>
<dbReference type="RefSeq" id="WP_133793434.1">
    <property type="nucleotide sequence ID" value="NZ_SOCA01000001.1"/>
</dbReference>
<comment type="caution">
    <text evidence="6">The sequence shown here is derived from an EMBL/GenBank/DDBJ whole genome shotgun (WGS) entry which is preliminary data.</text>
</comment>
<dbReference type="InterPro" id="IPR003439">
    <property type="entry name" value="ABC_transporter-like_ATP-bd"/>
</dbReference>
<feature type="region of interest" description="Disordered" evidence="4">
    <location>
        <begin position="1"/>
        <end position="20"/>
    </location>
</feature>
<organism evidence="6 7">
    <name type="scientific">Prosthecobacter fusiformis</name>
    <dbReference type="NCBI Taxonomy" id="48464"/>
    <lineage>
        <taxon>Bacteria</taxon>
        <taxon>Pseudomonadati</taxon>
        <taxon>Verrucomicrobiota</taxon>
        <taxon>Verrucomicrobiia</taxon>
        <taxon>Verrucomicrobiales</taxon>
        <taxon>Verrucomicrobiaceae</taxon>
        <taxon>Prosthecobacter</taxon>
    </lineage>
</organism>
<name>A0A4R7ST93_9BACT</name>
<accession>A0A4R7ST93</accession>
<keyword evidence="1" id="KW-0813">Transport</keyword>
<proteinExistence type="predicted"/>
<evidence type="ECO:0000313" key="7">
    <source>
        <dbReference type="Proteomes" id="UP000295662"/>
    </source>
</evidence>
<dbReference type="PANTHER" id="PTHR42939:SF1">
    <property type="entry name" value="ABC TRANSPORTER ATP-BINDING PROTEIN ALBC-RELATED"/>
    <property type="match status" value="1"/>
</dbReference>
<dbReference type="CDD" id="cd03230">
    <property type="entry name" value="ABC_DR_subfamily_A"/>
    <property type="match status" value="1"/>
</dbReference>
<sequence>MNPTTLNIQHGQECPRSSHPPALDITALEKRFPRFTLGPINLSVPSGLIYGLIGPNGAGKTTLLDQIFGMGLPDAGRIQVNGLDHLRHEVEVKRRTAYVGPDLSYAAWGKVGRAIRFVRSFHPDWDDALASRLMQTFGIMPTDRIATLSFGGRMKLALLLAMAWRPHFLVLDEPTTGLDAHAKKAVFAELLAIVKDEARTVLLSTHQISDLERFADHVGILHQGRLLTEGTPADLMQRHVQVEFLCEDPAIRHLPGLFVQENAAARYRAVMDTQTTSIRALTDKGAGEIRSQPLSLEELFIALTP</sequence>
<protein>
    <submittedName>
        <fullName evidence="6">ABC-2 type transport system ATP-binding protein</fullName>
    </submittedName>
</protein>
<evidence type="ECO:0000256" key="2">
    <source>
        <dbReference type="ARBA" id="ARBA00022741"/>
    </source>
</evidence>
<dbReference type="SMART" id="SM00382">
    <property type="entry name" value="AAA"/>
    <property type="match status" value="1"/>
</dbReference>
<dbReference type="Proteomes" id="UP000295662">
    <property type="component" value="Unassembled WGS sequence"/>
</dbReference>
<evidence type="ECO:0000259" key="5">
    <source>
        <dbReference type="PROSITE" id="PS50893"/>
    </source>
</evidence>
<dbReference type="GO" id="GO:0016887">
    <property type="term" value="F:ATP hydrolysis activity"/>
    <property type="evidence" value="ECO:0007669"/>
    <property type="project" value="InterPro"/>
</dbReference>
<dbReference type="PANTHER" id="PTHR42939">
    <property type="entry name" value="ABC TRANSPORTER ATP-BINDING PROTEIN ALBC-RELATED"/>
    <property type="match status" value="1"/>
</dbReference>
<dbReference type="SUPFAM" id="SSF52540">
    <property type="entry name" value="P-loop containing nucleoside triphosphate hydrolases"/>
    <property type="match status" value="1"/>
</dbReference>
<dbReference type="Pfam" id="PF00005">
    <property type="entry name" value="ABC_tran"/>
    <property type="match status" value="1"/>
</dbReference>
<dbReference type="AlphaFoldDB" id="A0A4R7ST93"/>
<dbReference type="PROSITE" id="PS50893">
    <property type="entry name" value="ABC_TRANSPORTER_2"/>
    <property type="match status" value="1"/>
</dbReference>
<evidence type="ECO:0000313" key="6">
    <source>
        <dbReference type="EMBL" id="TDU81487.1"/>
    </source>
</evidence>
<dbReference type="InterPro" id="IPR027417">
    <property type="entry name" value="P-loop_NTPase"/>
</dbReference>